<sequence length="168" mass="18691">MEPFGVIVAQLTPRGWRQSERGQSEIDKARSLLIQSGINSVKINENCFEQGRLPDIYSGHGLLSAVHAAAFLDTKRHAMLVAADMPLVTTQMLRWLLATGSNHHCSCHFRSSTLPLYFHNDDFSRDYLEQHLTRGEPVKDDLCGLSCLELVAPCESHLARLNSGGSME</sequence>
<dbReference type="EMBL" id="BMGJ01000023">
    <property type="protein sequence ID" value="GGD79182.1"/>
    <property type="molecule type" value="Genomic_DNA"/>
</dbReference>
<dbReference type="Gene3D" id="3.90.550.10">
    <property type="entry name" value="Spore Coat Polysaccharide Biosynthesis Protein SpsA, Chain A"/>
    <property type="match status" value="1"/>
</dbReference>
<evidence type="ECO:0000313" key="4">
    <source>
        <dbReference type="Proteomes" id="UP000614272"/>
    </source>
</evidence>
<organism evidence="3 4">
    <name type="scientific">Lacimicrobium alkaliphilum</name>
    <dbReference type="NCBI Taxonomy" id="1526571"/>
    <lineage>
        <taxon>Bacteria</taxon>
        <taxon>Pseudomonadati</taxon>
        <taxon>Pseudomonadota</taxon>
        <taxon>Gammaproteobacteria</taxon>
        <taxon>Alteromonadales</taxon>
        <taxon>Alteromonadaceae</taxon>
        <taxon>Lacimicrobium</taxon>
    </lineage>
</organism>
<feature type="domain" description="MobA-like NTP transferase" evidence="2">
    <location>
        <begin position="53"/>
        <end position="108"/>
    </location>
</feature>
<evidence type="ECO:0000313" key="3">
    <source>
        <dbReference type="EMBL" id="GGD79182.1"/>
    </source>
</evidence>
<dbReference type="InterPro" id="IPR025877">
    <property type="entry name" value="MobA-like_NTP_Trfase"/>
</dbReference>
<proteinExistence type="predicted"/>
<dbReference type="Pfam" id="PF12804">
    <property type="entry name" value="NTP_transf_3"/>
    <property type="match status" value="1"/>
</dbReference>
<comment type="caution">
    <text evidence="3">The sequence shown here is derived from an EMBL/GenBank/DDBJ whole genome shotgun (WGS) entry which is preliminary data.</text>
</comment>
<accession>A0ABQ1RSP5</accession>
<evidence type="ECO:0000259" key="2">
    <source>
        <dbReference type="Pfam" id="PF12804"/>
    </source>
</evidence>
<evidence type="ECO:0000256" key="1">
    <source>
        <dbReference type="ARBA" id="ARBA00022842"/>
    </source>
</evidence>
<gene>
    <name evidence="3" type="ORF">GCM10011357_37720</name>
</gene>
<dbReference type="SUPFAM" id="SSF53448">
    <property type="entry name" value="Nucleotide-diphospho-sugar transferases"/>
    <property type="match status" value="1"/>
</dbReference>
<protein>
    <recommendedName>
        <fullName evidence="2">MobA-like NTP transferase domain-containing protein</fullName>
    </recommendedName>
</protein>
<dbReference type="InterPro" id="IPR029044">
    <property type="entry name" value="Nucleotide-diphossugar_trans"/>
</dbReference>
<reference evidence="4" key="1">
    <citation type="journal article" date="2019" name="Int. J. Syst. Evol. Microbiol.">
        <title>The Global Catalogue of Microorganisms (GCM) 10K type strain sequencing project: providing services to taxonomists for standard genome sequencing and annotation.</title>
        <authorList>
            <consortium name="The Broad Institute Genomics Platform"/>
            <consortium name="The Broad Institute Genome Sequencing Center for Infectious Disease"/>
            <person name="Wu L."/>
            <person name="Ma J."/>
        </authorList>
    </citation>
    <scope>NUCLEOTIDE SEQUENCE [LARGE SCALE GENOMIC DNA]</scope>
    <source>
        <strain evidence="4">CGMCC 1.12923</strain>
    </source>
</reference>
<keyword evidence="1" id="KW-0460">Magnesium</keyword>
<name>A0ABQ1RSP5_9ALTE</name>
<keyword evidence="4" id="KW-1185">Reference proteome</keyword>
<dbReference type="Proteomes" id="UP000614272">
    <property type="component" value="Unassembled WGS sequence"/>
</dbReference>
<dbReference type="RefSeq" id="WP_099036557.1">
    <property type="nucleotide sequence ID" value="NZ_BMGJ01000023.1"/>
</dbReference>